<dbReference type="InterPro" id="IPR008913">
    <property type="entry name" value="Znf_CHY"/>
</dbReference>
<keyword evidence="6" id="KW-1185">Reference proteome</keyword>
<accession>W5XXS4</accession>
<dbReference type="eggNOG" id="COG4357">
    <property type="taxonomic scope" value="Bacteria"/>
</dbReference>
<dbReference type="KEGG" id="cvt:B843_00370"/>
<dbReference type="GO" id="GO:0008270">
    <property type="term" value="F:zinc ion binding"/>
    <property type="evidence" value="ECO:0007669"/>
    <property type="project" value="UniProtKB-KW"/>
</dbReference>
<dbReference type="EMBL" id="CP004353">
    <property type="protein sequence ID" value="AHI21470.1"/>
    <property type="molecule type" value="Genomic_DNA"/>
</dbReference>
<keyword evidence="1" id="KW-0479">Metal-binding</keyword>
<gene>
    <name evidence="5" type="ORF">B843_00370</name>
</gene>
<dbReference type="SUPFAM" id="SSF161219">
    <property type="entry name" value="CHY zinc finger-like"/>
    <property type="match status" value="1"/>
</dbReference>
<dbReference type="PANTHER" id="PTHR28082">
    <property type="entry name" value="ZINC FINGER PROTEIN"/>
    <property type="match status" value="1"/>
</dbReference>
<proteinExistence type="predicted"/>
<evidence type="ECO:0000256" key="2">
    <source>
        <dbReference type="ARBA" id="ARBA00022771"/>
    </source>
</evidence>
<dbReference type="InterPro" id="IPR052604">
    <property type="entry name" value="Mito_Tim_assembly_helper"/>
</dbReference>
<keyword evidence="2" id="KW-0863">Zinc-finger</keyword>
<dbReference type="InterPro" id="IPR037274">
    <property type="entry name" value="Znf_CHY_sf"/>
</dbReference>
<dbReference type="GO" id="GO:0045041">
    <property type="term" value="P:protein import into mitochondrial intermembrane space"/>
    <property type="evidence" value="ECO:0007669"/>
    <property type="project" value="TreeGrafter"/>
</dbReference>
<evidence type="ECO:0000313" key="5">
    <source>
        <dbReference type="EMBL" id="AHI21470.1"/>
    </source>
</evidence>
<dbReference type="InterPro" id="IPR016694">
    <property type="entry name" value="UCP017292"/>
</dbReference>
<dbReference type="Pfam" id="PF05495">
    <property type="entry name" value="zf-CHY"/>
    <property type="match status" value="1"/>
</dbReference>
<evidence type="ECO:0000256" key="3">
    <source>
        <dbReference type="ARBA" id="ARBA00022833"/>
    </source>
</evidence>
<dbReference type="AlphaFoldDB" id="W5XXS4"/>
<dbReference type="PIRSF" id="PIRSF017292">
    <property type="entry name" value="UCP017292_Znf_CHY"/>
    <property type="match status" value="1"/>
</dbReference>
<keyword evidence="3" id="KW-0862">Zinc</keyword>
<evidence type="ECO:0000313" key="6">
    <source>
        <dbReference type="Proteomes" id="UP000019222"/>
    </source>
</evidence>
<dbReference type="PANTHER" id="PTHR28082:SF1">
    <property type="entry name" value="HELPER OF TIM PROTEIN 13"/>
    <property type="match status" value="1"/>
</dbReference>
<sequence>MRGVAVDKQGRCSHYNSQRDVVANRCATCGTWWACYRCHDELADHPFGRMPLGELAAMCGVCGHEMTYAQYSARPQCPGCGHPFNPGCSLHAHLYFEVD</sequence>
<protein>
    <recommendedName>
        <fullName evidence="4">CHY-type domain-containing protein</fullName>
    </recommendedName>
</protein>
<dbReference type="HOGENOM" id="CLU_143932_0_0_11"/>
<dbReference type="Proteomes" id="UP000019222">
    <property type="component" value="Chromosome"/>
</dbReference>
<dbReference type="PATRIC" id="fig|1224164.3.peg.76"/>
<feature type="domain" description="CHY-type" evidence="4">
    <location>
        <begin position="5"/>
        <end position="82"/>
    </location>
</feature>
<evidence type="ECO:0000256" key="1">
    <source>
        <dbReference type="ARBA" id="ARBA00022723"/>
    </source>
</evidence>
<evidence type="ECO:0000259" key="4">
    <source>
        <dbReference type="PROSITE" id="PS51266"/>
    </source>
</evidence>
<reference evidence="5 6" key="1">
    <citation type="submission" date="2013-02" db="EMBL/GenBank/DDBJ databases">
        <title>The complete genome sequence of Corynebacterium vitaeruminis DSM 20294.</title>
        <authorList>
            <person name="Ruckert C."/>
            <person name="Albersmeier A."/>
            <person name="Kalinowski J."/>
        </authorList>
    </citation>
    <scope>NUCLEOTIDE SEQUENCE [LARGE SCALE GENOMIC DNA]</scope>
    <source>
        <strain evidence="6">ATCC 10234</strain>
    </source>
</reference>
<organism evidence="5 6">
    <name type="scientific">Corynebacterium vitaeruminis DSM 20294</name>
    <dbReference type="NCBI Taxonomy" id="1224164"/>
    <lineage>
        <taxon>Bacteria</taxon>
        <taxon>Bacillati</taxon>
        <taxon>Actinomycetota</taxon>
        <taxon>Actinomycetes</taxon>
        <taxon>Mycobacteriales</taxon>
        <taxon>Corynebacteriaceae</taxon>
        <taxon>Corynebacterium</taxon>
    </lineage>
</organism>
<name>W5XXS4_9CORY</name>
<dbReference type="STRING" id="1224164.B843_00370"/>
<dbReference type="PROSITE" id="PS51266">
    <property type="entry name" value="ZF_CHY"/>
    <property type="match status" value="1"/>
</dbReference>